<dbReference type="PANTHER" id="PTHR43649:SF34">
    <property type="entry name" value="ABC TRANSPORTER PERIPLASMIC-BINDING PROTEIN YCJN-RELATED"/>
    <property type="match status" value="1"/>
</dbReference>
<keyword evidence="2" id="KW-0813">Transport</keyword>
<dbReference type="SUPFAM" id="SSF53850">
    <property type="entry name" value="Periplasmic binding protein-like II"/>
    <property type="match status" value="1"/>
</dbReference>
<feature type="chain" id="PRO_5031515875" evidence="5">
    <location>
        <begin position="27"/>
        <end position="512"/>
    </location>
</feature>
<evidence type="ECO:0000256" key="2">
    <source>
        <dbReference type="ARBA" id="ARBA00022448"/>
    </source>
</evidence>
<dbReference type="Gene3D" id="3.40.190.10">
    <property type="entry name" value="Periplasmic binding protein-like II"/>
    <property type="match status" value="2"/>
</dbReference>
<evidence type="ECO:0000256" key="4">
    <source>
        <dbReference type="SAM" id="MobiDB-lite"/>
    </source>
</evidence>
<gene>
    <name evidence="6" type="ORF">ENV41_00360</name>
</gene>
<dbReference type="EMBL" id="DTGG01000016">
    <property type="protein sequence ID" value="HFZ08572.1"/>
    <property type="molecule type" value="Genomic_DNA"/>
</dbReference>
<protein>
    <submittedName>
        <fullName evidence="6">Sugar ABC transporter substrate-binding protein</fullName>
    </submittedName>
</protein>
<dbReference type="InterPro" id="IPR006059">
    <property type="entry name" value="SBP"/>
</dbReference>
<feature type="signal peptide" evidence="5">
    <location>
        <begin position="1"/>
        <end position="26"/>
    </location>
</feature>
<name>A0A7V3J9I3_UNCC3</name>
<organism evidence="6">
    <name type="scientific">candidate division CPR3 bacterium</name>
    <dbReference type="NCBI Taxonomy" id="2268181"/>
    <lineage>
        <taxon>Bacteria</taxon>
        <taxon>Bacteria division CPR3</taxon>
    </lineage>
</organism>
<evidence type="ECO:0000256" key="3">
    <source>
        <dbReference type="ARBA" id="ARBA00022729"/>
    </source>
</evidence>
<accession>A0A7V3J9I3</accession>
<comment type="caution">
    <text evidence="6">The sequence shown here is derived from an EMBL/GenBank/DDBJ whole genome shotgun (WGS) entry which is preliminary data.</text>
</comment>
<dbReference type="AlphaFoldDB" id="A0A7V3J9I3"/>
<sequence length="512" mass="56930">MKKIKKITLWLTVFTVGLLIAGCAQPSSPTPTTSVSPTASASPTPSASPAKPFEGVNITVAVGSFMSPGVKMFVPEWEAKTGGKITVVEIPFGDLYSKLLTSFSSGAGTYDVAIYAANWIPDFAEAGYIISLEKYYPQKDNWDDVLPMMQKAMYVKGQRYSIPMDGDIIFGYYRKDALENPEYQAKFKEKYGYDLAPPKTWKEYHDIAEFFTGWDWSGDGKPDWGCLEAMGPHDVGPYIFLTRAAAYSAYPGKPGSFFFDPDTMKAQIANPGFVKALQDWIDIKKFGPPEMVTYGGGDMRGNFVAGNFALGIDWADVGIMSQDPEKSTIKGKIGYFLAPGSYDVYNYTTGKWDHFDDVQYAPYLGWGGWHASITSTCKHPDAAWDFINFLDTTENAFKAVTTPGTARNPYRYSQFVPDRWKTSAVKYDDSVDQYLEVQKEGMTHPNAQYDLRIPKAGRYIDALDKYLSQAIAGQMSPEDALKAAAQEWDKITQEVGLESQKAVYRSNYGLTP</sequence>
<feature type="region of interest" description="Disordered" evidence="4">
    <location>
        <begin position="28"/>
        <end position="50"/>
    </location>
</feature>
<dbReference type="Pfam" id="PF13416">
    <property type="entry name" value="SBP_bac_8"/>
    <property type="match status" value="1"/>
</dbReference>
<comment type="similarity">
    <text evidence="1">Belongs to the bacterial solute-binding protein 1 family.</text>
</comment>
<proteinExistence type="inferred from homology"/>
<dbReference type="InterPro" id="IPR050490">
    <property type="entry name" value="Bact_solute-bd_prot1"/>
</dbReference>
<dbReference type="PANTHER" id="PTHR43649">
    <property type="entry name" value="ARABINOSE-BINDING PROTEIN-RELATED"/>
    <property type="match status" value="1"/>
</dbReference>
<dbReference type="CDD" id="cd13585">
    <property type="entry name" value="PBP2_TMBP_like"/>
    <property type="match status" value="1"/>
</dbReference>
<reference evidence="6" key="1">
    <citation type="journal article" date="2020" name="mSystems">
        <title>Genome- and Community-Level Interaction Insights into Carbon Utilization and Element Cycling Functions of Hydrothermarchaeota in Hydrothermal Sediment.</title>
        <authorList>
            <person name="Zhou Z."/>
            <person name="Liu Y."/>
            <person name="Xu W."/>
            <person name="Pan J."/>
            <person name="Luo Z.H."/>
            <person name="Li M."/>
        </authorList>
    </citation>
    <scope>NUCLEOTIDE SEQUENCE [LARGE SCALE GENOMIC DNA]</scope>
    <source>
        <strain evidence="6">SpSt-757</strain>
    </source>
</reference>
<evidence type="ECO:0000256" key="5">
    <source>
        <dbReference type="SAM" id="SignalP"/>
    </source>
</evidence>
<evidence type="ECO:0000313" key="6">
    <source>
        <dbReference type="EMBL" id="HFZ08572.1"/>
    </source>
</evidence>
<dbReference type="PROSITE" id="PS51257">
    <property type="entry name" value="PROKAR_LIPOPROTEIN"/>
    <property type="match status" value="1"/>
</dbReference>
<keyword evidence="3 5" id="KW-0732">Signal</keyword>
<evidence type="ECO:0000256" key="1">
    <source>
        <dbReference type="ARBA" id="ARBA00008520"/>
    </source>
</evidence>